<evidence type="ECO:0000313" key="2">
    <source>
        <dbReference type="EMBL" id="TQE99011.1"/>
    </source>
</evidence>
<proteinExistence type="predicted"/>
<comment type="caution">
    <text evidence="2">The sequence shown here is derived from an EMBL/GenBank/DDBJ whole genome shotgun (WGS) entry which is preliminary data.</text>
</comment>
<dbReference type="Proteomes" id="UP000315400">
    <property type="component" value="Unassembled WGS sequence"/>
</dbReference>
<name>A0A540VQH1_9GAMM</name>
<feature type="transmembrane region" description="Helical" evidence="1">
    <location>
        <begin position="141"/>
        <end position="158"/>
    </location>
</feature>
<evidence type="ECO:0000256" key="1">
    <source>
        <dbReference type="SAM" id="Phobius"/>
    </source>
</evidence>
<feature type="transmembrane region" description="Helical" evidence="1">
    <location>
        <begin position="392"/>
        <end position="409"/>
    </location>
</feature>
<keyword evidence="1" id="KW-0472">Membrane</keyword>
<keyword evidence="1" id="KW-0812">Transmembrane</keyword>
<keyword evidence="1" id="KW-1133">Transmembrane helix</keyword>
<protein>
    <submittedName>
        <fullName evidence="2">Uncharacterized protein</fullName>
    </submittedName>
</protein>
<feature type="transmembrane region" description="Helical" evidence="1">
    <location>
        <begin position="270"/>
        <end position="292"/>
    </location>
</feature>
<feature type="transmembrane region" description="Helical" evidence="1">
    <location>
        <begin position="164"/>
        <end position="181"/>
    </location>
</feature>
<organism evidence="2 3">
    <name type="scientific">Spiribacter salinus</name>
    <dbReference type="NCBI Taxonomy" id="1335746"/>
    <lineage>
        <taxon>Bacteria</taxon>
        <taxon>Pseudomonadati</taxon>
        <taxon>Pseudomonadota</taxon>
        <taxon>Gammaproteobacteria</taxon>
        <taxon>Chromatiales</taxon>
        <taxon>Ectothiorhodospiraceae</taxon>
        <taxon>Spiribacter</taxon>
    </lineage>
</organism>
<gene>
    <name evidence="2" type="ORF">FKY71_10830</name>
</gene>
<feature type="transmembrane region" description="Helical" evidence="1">
    <location>
        <begin position="90"/>
        <end position="110"/>
    </location>
</feature>
<accession>A0A540VQH1</accession>
<feature type="transmembrane region" description="Helical" evidence="1">
    <location>
        <begin position="367"/>
        <end position="386"/>
    </location>
</feature>
<evidence type="ECO:0000313" key="3">
    <source>
        <dbReference type="Proteomes" id="UP000315400"/>
    </source>
</evidence>
<dbReference type="AlphaFoldDB" id="A0A540VQH1"/>
<dbReference type="EMBL" id="VIFK01000102">
    <property type="protein sequence ID" value="TQE99011.1"/>
    <property type="molecule type" value="Genomic_DNA"/>
</dbReference>
<feature type="transmembrane region" description="Helical" evidence="1">
    <location>
        <begin position="299"/>
        <end position="316"/>
    </location>
</feature>
<feature type="transmembrane region" description="Helical" evidence="1">
    <location>
        <begin position="193"/>
        <end position="213"/>
    </location>
</feature>
<sequence>MENRPAFRFVLALPVLFLAPVYGIWPLDHLMSQGLMLPGLGSIECLARTGVWLYCPLTWLGEPHAMSYGLPMVQLASLIRRIAPVELLTAWNLASLIVLYAAGLGAQGFLRSMKVDYRIAVPGSMLFPGLPVVYAKAGYPLMLWGFALLAVTLTLALFQEPYSLVMALTFGGWLALGNLIMSGSERRAIWQRVIRALIWVAAVLCAVALYQAYMPGGADYPTMPLGYFRGQGIDLIALIARNPDLYVLGPIWGVGALQPLLYFTNSEMTAHSYLGAGLFLGFIGFCLLVHPLRRLRHTGLLFTVVGAFVMALGSSLKINSIAENRSPEDPVTFKSYQMPAEAAVAGLPHGFLYEVAPFSKMRSVSRWYMIVALGLVTMLSLFLQTLAARGRLGVLVAVVLSAWVAVEYWPNVEKRQALGAAFGHSYRLLEVGPVEELSTLLEPGERVAFVSGERYRNKYFTTFLCARIGCSTFNVSGDKPRSIAIAGWPEDMRQKLTRPTDTSERAKLLDRRYFDALVIPHFDLRWDSYAWPPSEDQRLKMKAWADAYRGLDGVEASGGKWFTVIRPAAPDSRAPGLD</sequence>
<reference evidence="2 3" key="1">
    <citation type="submission" date="2019-06" db="EMBL/GenBank/DDBJ databases">
        <title>Metagenome assembled Genome of Spiribacter salinus SL48-SHIP from the microbial mat of Salt Lake 48 (Novosibirsk region, Russia).</title>
        <authorList>
            <person name="Shipova A."/>
            <person name="Rozanov A.S."/>
            <person name="Bryanskaya A.V."/>
            <person name="Peltek S.E."/>
        </authorList>
    </citation>
    <scope>NUCLEOTIDE SEQUENCE [LARGE SCALE GENOMIC DNA]</scope>
    <source>
        <strain evidence="2">SL48-SHIP-2</strain>
    </source>
</reference>